<dbReference type="PROSITE" id="PS51318">
    <property type="entry name" value="TAT"/>
    <property type="match status" value="1"/>
</dbReference>
<evidence type="ECO:0000313" key="1">
    <source>
        <dbReference type="EMBL" id="ARO87813.1"/>
    </source>
</evidence>
<name>A0A1W6SPT6_9PROT</name>
<dbReference type="KEGG" id="nlc:EBAPG3_008555"/>
<protein>
    <submittedName>
        <fullName evidence="1">Uncharacterized protein</fullName>
    </submittedName>
</protein>
<reference evidence="1 2" key="1">
    <citation type="journal article" date="2015" name="Int. J. Syst. Evol. Microbiol.">
        <title>Nitrosospira lacus sp. nov., a psychrotolerant, ammonia-oxidizing bacterium from sandy lake sediment.</title>
        <authorList>
            <person name="Urakawa H."/>
            <person name="Garcia J.C."/>
            <person name="Nielsen J.L."/>
            <person name="Le V.Q."/>
            <person name="Kozlowski J.A."/>
            <person name="Stein L.Y."/>
            <person name="Lim C.K."/>
            <person name="Pommerening-Roser A."/>
            <person name="Martens-Habbena W."/>
            <person name="Stahl D.A."/>
            <person name="Klotz M.G."/>
        </authorList>
    </citation>
    <scope>NUCLEOTIDE SEQUENCE [LARGE SCALE GENOMIC DNA]</scope>
    <source>
        <strain evidence="1 2">APG3</strain>
    </source>
</reference>
<accession>A0A1W6SPT6</accession>
<proteinExistence type="predicted"/>
<dbReference type="EMBL" id="CP021106">
    <property type="protein sequence ID" value="ARO87813.1"/>
    <property type="molecule type" value="Genomic_DNA"/>
</dbReference>
<organism evidence="1 2">
    <name type="scientific">Nitrosospira lacus</name>
    <dbReference type="NCBI Taxonomy" id="1288494"/>
    <lineage>
        <taxon>Bacteria</taxon>
        <taxon>Pseudomonadati</taxon>
        <taxon>Pseudomonadota</taxon>
        <taxon>Betaproteobacteria</taxon>
        <taxon>Nitrosomonadales</taxon>
        <taxon>Nitrosomonadaceae</taxon>
        <taxon>Nitrosospira</taxon>
    </lineage>
</organism>
<dbReference type="AlphaFoldDB" id="A0A1W6SPT6"/>
<evidence type="ECO:0000313" key="2">
    <source>
        <dbReference type="Proteomes" id="UP000012179"/>
    </source>
</evidence>
<gene>
    <name evidence="1" type="ORF">EBAPG3_008555</name>
</gene>
<sequence>MPAVAGSGRGLSMDVNRRNLMKGVLTGGTLLALGIPPGAFAGPPPGRAGRFGLLLGNTPMDAAFAAGIRTAYAAHANRAAGAGPALRVVKLKGGLLNDYEMVGGLLEKSRDTRWIAVMDDGSAAVFTELARNAGARLILLGSHASSNDDTTVRGGSPGIPGLRHVWAAASPSHSAGGILASQLIALVRDKGSFSIVENFFSMQAQADSDRAAINGFVPGFMTYRLDEPDTAAGTVELHCSGLSPANGCELLGWNRAGRWMPASQQISPHETAASVKKEERQPYSAGWVESVGYAVMAAALGTGALGESCSSRAFVHQSAGESREELPRVAERFTSFVIDI</sequence>
<dbReference type="eggNOG" id="ENOG50302UE">
    <property type="taxonomic scope" value="Bacteria"/>
</dbReference>
<keyword evidence="2" id="KW-1185">Reference proteome</keyword>
<dbReference type="InterPro" id="IPR006311">
    <property type="entry name" value="TAT_signal"/>
</dbReference>
<dbReference type="Proteomes" id="UP000012179">
    <property type="component" value="Chromosome"/>
</dbReference>